<evidence type="ECO:0000313" key="2">
    <source>
        <dbReference type="EMBL" id="KAB1160524.1"/>
    </source>
</evidence>
<dbReference type="Proteomes" id="UP000467305">
    <property type="component" value="Unassembled WGS sequence"/>
</dbReference>
<dbReference type="EMBL" id="WAAU01000003">
    <property type="protein sequence ID" value="KAB1160524.1"/>
    <property type="molecule type" value="Genomic_DNA"/>
</dbReference>
<comment type="caution">
    <text evidence="2">The sequence shown here is derived from an EMBL/GenBank/DDBJ whole genome shotgun (WGS) entry which is preliminary data.</text>
</comment>
<dbReference type="PROSITE" id="PS51257">
    <property type="entry name" value="PROKAR_LIPOPROTEIN"/>
    <property type="match status" value="1"/>
</dbReference>
<dbReference type="Pfam" id="PF14568">
    <property type="entry name" value="SUKH_6"/>
    <property type="match status" value="1"/>
</dbReference>
<dbReference type="SUPFAM" id="SSF160631">
    <property type="entry name" value="SMI1/KNR4-like"/>
    <property type="match status" value="1"/>
</dbReference>
<sequence>MKMNKYIHIVLYIVLLSSCTLKNNKVNTEQSVGMEIQIQELIKILIEDSKLHEKIGPKLTNTEIQKIENDLGLKLPPSYKFFLKEFGNGAYWLYANPIDDIKQKSFLSTYREGLGEIIELIGEKELKVNTLLSLMSEDSNGGAWVWLTSENSENGEWSLAYYSMDDKKLHYKVKNFAEWLRLLIKNKSEVIRALDIENKLGLG</sequence>
<dbReference type="OrthoDB" id="1188838at2"/>
<accession>A0A7J5ASM2</accession>
<dbReference type="Gene3D" id="3.40.1580.10">
    <property type="entry name" value="SMI1/KNR4-like"/>
    <property type="match status" value="1"/>
</dbReference>
<dbReference type="SMART" id="SM00860">
    <property type="entry name" value="SMI1_KNR4"/>
    <property type="match status" value="1"/>
</dbReference>
<dbReference type="InterPro" id="IPR018958">
    <property type="entry name" value="Knr4/Smi1-like_dom"/>
</dbReference>
<gene>
    <name evidence="2" type="ORF">F7018_01220</name>
</gene>
<proteinExistence type="predicted"/>
<evidence type="ECO:0000259" key="1">
    <source>
        <dbReference type="SMART" id="SM00860"/>
    </source>
</evidence>
<feature type="domain" description="Knr4/Smi1-like" evidence="1">
    <location>
        <begin position="58"/>
        <end position="182"/>
    </location>
</feature>
<keyword evidence="3" id="KW-1185">Reference proteome</keyword>
<name>A0A7J5ASM2_9FLAO</name>
<dbReference type="InterPro" id="IPR037883">
    <property type="entry name" value="Knr4/Smi1-like_sf"/>
</dbReference>
<evidence type="ECO:0000313" key="3">
    <source>
        <dbReference type="Proteomes" id="UP000467305"/>
    </source>
</evidence>
<dbReference type="AlphaFoldDB" id="A0A7J5ASM2"/>
<reference evidence="2 3" key="1">
    <citation type="submission" date="2019-09" db="EMBL/GenBank/DDBJ databases">
        <authorList>
            <person name="Cao W.R."/>
        </authorList>
    </citation>
    <scope>NUCLEOTIDE SEQUENCE [LARGE SCALE GENOMIC DNA]</scope>
    <source>
        <strain evidence="3">a4</strain>
    </source>
</reference>
<organism evidence="2 3">
    <name type="scientific">Tenacibaculum aiptasiae</name>
    <dbReference type="NCBI Taxonomy" id="426481"/>
    <lineage>
        <taxon>Bacteria</taxon>
        <taxon>Pseudomonadati</taxon>
        <taxon>Bacteroidota</taxon>
        <taxon>Flavobacteriia</taxon>
        <taxon>Flavobacteriales</taxon>
        <taxon>Flavobacteriaceae</taxon>
        <taxon>Tenacibaculum</taxon>
    </lineage>
</organism>
<protein>
    <submittedName>
        <fullName evidence="2">SMI1/KNR4 family protein</fullName>
    </submittedName>
</protein>